<protein>
    <recommendedName>
        <fullName evidence="8">Serine protease 16</fullName>
    </recommendedName>
</protein>
<dbReference type="GeneTree" id="ENSGT00940000164087"/>
<accession>G3U8U4</accession>
<organism evidence="6 7">
    <name type="scientific">Loxodonta africana</name>
    <name type="common">African elephant</name>
    <dbReference type="NCBI Taxonomy" id="9785"/>
    <lineage>
        <taxon>Eukaryota</taxon>
        <taxon>Metazoa</taxon>
        <taxon>Chordata</taxon>
        <taxon>Craniata</taxon>
        <taxon>Vertebrata</taxon>
        <taxon>Euteleostomi</taxon>
        <taxon>Mammalia</taxon>
        <taxon>Eutheria</taxon>
        <taxon>Afrotheria</taxon>
        <taxon>Proboscidea</taxon>
        <taxon>Elephantidae</taxon>
        <taxon>Loxodonta</taxon>
    </lineage>
</organism>
<dbReference type="HOGENOM" id="CLU_020959_3_1_1"/>
<evidence type="ECO:0000256" key="4">
    <source>
        <dbReference type="ARBA" id="ARBA00022801"/>
    </source>
</evidence>
<dbReference type="GO" id="GO:0006508">
    <property type="term" value="P:proteolysis"/>
    <property type="evidence" value="ECO:0007669"/>
    <property type="project" value="UniProtKB-KW"/>
</dbReference>
<evidence type="ECO:0000313" key="6">
    <source>
        <dbReference type="Ensembl" id="ENSLAFP00000024252.1"/>
    </source>
</evidence>
<dbReference type="Pfam" id="PF05577">
    <property type="entry name" value="Peptidase_S28"/>
    <property type="match status" value="1"/>
</dbReference>
<dbReference type="SUPFAM" id="SSF53474">
    <property type="entry name" value="alpha/beta-Hydrolases"/>
    <property type="match status" value="1"/>
</dbReference>
<dbReference type="InterPro" id="IPR008758">
    <property type="entry name" value="Peptidase_S28"/>
</dbReference>
<dbReference type="PANTHER" id="PTHR11010">
    <property type="entry name" value="PROTEASE S28 PRO-X CARBOXYPEPTIDASE-RELATED"/>
    <property type="match status" value="1"/>
</dbReference>
<dbReference type="InterPro" id="IPR042269">
    <property type="entry name" value="Ser_carbopepase_S28_SKS"/>
</dbReference>
<dbReference type="AlphaFoldDB" id="G3U8U4"/>
<dbReference type="InterPro" id="IPR029058">
    <property type="entry name" value="AB_hydrolase_fold"/>
</dbReference>
<name>G3U8U4_LOXAF</name>
<evidence type="ECO:0000256" key="1">
    <source>
        <dbReference type="ARBA" id="ARBA00011079"/>
    </source>
</evidence>
<dbReference type="MEROPS" id="S28.003"/>
<dbReference type="Ensembl" id="ENSLAFT00000026568.1">
    <property type="protein sequence ID" value="ENSLAFP00000024252.1"/>
    <property type="gene ID" value="ENSLAFG00000027546.1"/>
</dbReference>
<comment type="similarity">
    <text evidence="1">Belongs to the peptidase S28 family.</text>
</comment>
<dbReference type="Gene3D" id="3.40.50.1820">
    <property type="entry name" value="alpha/beta hydrolase"/>
    <property type="match status" value="1"/>
</dbReference>
<dbReference type="OMA" id="HYAEHFG"/>
<dbReference type="eggNOG" id="KOG2182">
    <property type="taxonomic scope" value="Eukaryota"/>
</dbReference>
<evidence type="ECO:0000313" key="7">
    <source>
        <dbReference type="Proteomes" id="UP000007646"/>
    </source>
</evidence>
<dbReference type="GO" id="GO:0070008">
    <property type="term" value="F:serine-type exopeptidase activity"/>
    <property type="evidence" value="ECO:0007669"/>
    <property type="project" value="InterPro"/>
</dbReference>
<keyword evidence="5" id="KW-0325">Glycoprotein</keyword>
<evidence type="ECO:0000256" key="5">
    <source>
        <dbReference type="ARBA" id="ARBA00023180"/>
    </source>
</evidence>
<keyword evidence="7" id="KW-1185">Reference proteome</keyword>
<reference evidence="6" key="3">
    <citation type="submission" date="2025-09" db="UniProtKB">
        <authorList>
            <consortium name="Ensembl"/>
        </authorList>
    </citation>
    <scope>IDENTIFICATION</scope>
    <source>
        <strain evidence="6">Isolate ISIS603380</strain>
    </source>
</reference>
<proteinExistence type="inferred from homology"/>
<reference evidence="6 7" key="1">
    <citation type="submission" date="2009-06" db="EMBL/GenBank/DDBJ databases">
        <title>The Genome Sequence of Loxodonta africana (African elephant).</title>
        <authorList>
            <person name="Di Palma F."/>
            <person name="Heiman D."/>
            <person name="Young S."/>
            <person name="Johnson J."/>
            <person name="Lander E.S."/>
            <person name="Lindblad-Toh K."/>
        </authorList>
    </citation>
    <scope>NUCLEOTIDE SEQUENCE [LARGE SCALE GENOMIC DNA]</scope>
    <source>
        <strain evidence="6 7">Isolate ISIS603380</strain>
    </source>
</reference>
<keyword evidence="3" id="KW-0732">Signal</keyword>
<reference evidence="6" key="2">
    <citation type="submission" date="2025-08" db="UniProtKB">
        <authorList>
            <consortium name="Ensembl"/>
        </authorList>
    </citation>
    <scope>IDENTIFICATION</scope>
    <source>
        <strain evidence="6">Isolate ISIS603380</strain>
    </source>
</reference>
<keyword evidence="4" id="KW-0378">Hydrolase</keyword>
<evidence type="ECO:0000256" key="3">
    <source>
        <dbReference type="ARBA" id="ARBA00022729"/>
    </source>
</evidence>
<dbReference type="InParanoid" id="G3U8U4"/>
<dbReference type="PANTHER" id="PTHR11010:SF117">
    <property type="entry name" value="SERINE PROTEASE 16"/>
    <property type="match status" value="1"/>
</dbReference>
<dbReference type="Gene3D" id="1.20.120.980">
    <property type="entry name" value="Serine carboxypeptidase S28, SKS domain"/>
    <property type="match status" value="1"/>
</dbReference>
<evidence type="ECO:0000256" key="2">
    <source>
        <dbReference type="ARBA" id="ARBA00022670"/>
    </source>
</evidence>
<dbReference type="GO" id="GO:0008239">
    <property type="term" value="F:dipeptidyl-peptidase activity"/>
    <property type="evidence" value="ECO:0007669"/>
    <property type="project" value="TreeGrafter"/>
</dbReference>
<sequence>DGSFQQKLDHFSKNSSQLWPQRYFINDVFYKPGGPVFLMTGGAWTACESWISINRTWVTYAERLGALFLLLEHRFYGHSQPTGDLSTASLHYLSSRQALADIVNFRTKIAKKMGLTKNKWVAFGCSYGGSLAVWSRIKHPELFAAAVGSSAPIQAKANFYEYLEVVQRSLATHNSKCFQTVKEVFDQVVRMLKLRKYYSKLENDFMLCKPLIFYSTMDQAFFLEHLMFPFKSAVQHNKSEKNYEGGVGVYISMEELCDMMANTSLGSPYHRYIRIIHLIFKHGDLPCFATNYREKLEAVLDSSIDHHNPTAIRQFFYQSCTEFGFFQTTDSKNQPFTGLPLSYFLQQCSDFFGPKFNYDSLNTGVLSTNAYYGGFNVTGSKIIFPNGSFDPWHPLGITKDISKDLPAVFIKGGVHCADMYEQRDIDSAELIQAREKIFQILQKWLKQ</sequence>
<dbReference type="Proteomes" id="UP000007646">
    <property type="component" value="Unassembled WGS sequence"/>
</dbReference>
<evidence type="ECO:0008006" key="8">
    <source>
        <dbReference type="Google" id="ProtNLM"/>
    </source>
</evidence>
<keyword evidence="2" id="KW-0645">Protease</keyword>